<evidence type="ECO:0000313" key="2">
    <source>
        <dbReference type="Proteomes" id="UP000748025"/>
    </source>
</evidence>
<dbReference type="PANTHER" id="PTHR10285">
    <property type="entry name" value="URIDINE KINASE"/>
    <property type="match status" value="1"/>
</dbReference>
<proteinExistence type="predicted"/>
<dbReference type="AlphaFoldDB" id="A0A9P7NAB1"/>
<evidence type="ECO:0000313" key="1">
    <source>
        <dbReference type="EMBL" id="KAG6009090.1"/>
    </source>
</evidence>
<dbReference type="CDD" id="cd02024">
    <property type="entry name" value="NRK1"/>
    <property type="match status" value="1"/>
</dbReference>
<comment type="caution">
    <text evidence="1">The sequence shown here is derived from an EMBL/GenBank/DDBJ whole genome shotgun (WGS) entry which is preliminary data.</text>
</comment>
<name>A0A9P7NAB1_9HYPO</name>
<dbReference type="SUPFAM" id="SSF52540">
    <property type="entry name" value="P-loop containing nucleoside triphosphate hydrolases"/>
    <property type="match status" value="1"/>
</dbReference>
<protein>
    <submittedName>
        <fullName evidence="1">Uncharacterized protein</fullName>
    </submittedName>
</protein>
<organism evidence="1 2">
    <name type="scientific">Claviceps pusilla</name>
    <dbReference type="NCBI Taxonomy" id="123648"/>
    <lineage>
        <taxon>Eukaryota</taxon>
        <taxon>Fungi</taxon>
        <taxon>Dikarya</taxon>
        <taxon>Ascomycota</taxon>
        <taxon>Pezizomycotina</taxon>
        <taxon>Sordariomycetes</taxon>
        <taxon>Hypocreomycetidae</taxon>
        <taxon>Hypocreales</taxon>
        <taxon>Clavicipitaceae</taxon>
        <taxon>Claviceps</taxon>
    </lineage>
</organism>
<dbReference type="InterPro" id="IPR027417">
    <property type="entry name" value="P-loop_NTPase"/>
</dbReference>
<dbReference type="OrthoDB" id="10041966at2759"/>
<gene>
    <name evidence="1" type="ORF">E4U43_000047</name>
</gene>
<accession>A0A9P7NAB1</accession>
<dbReference type="PRINTS" id="PR00988">
    <property type="entry name" value="URIDINKINASE"/>
</dbReference>
<reference evidence="1" key="1">
    <citation type="journal article" date="2020" name="bioRxiv">
        <title>Whole genome comparisons of ergot fungi reveals the divergence and evolution of species within the genus Claviceps are the result of varying mechanisms driving genome evolution and host range expansion.</title>
        <authorList>
            <person name="Wyka S.A."/>
            <person name="Mondo S.J."/>
            <person name="Liu M."/>
            <person name="Dettman J."/>
            <person name="Nalam V."/>
            <person name="Broders K.D."/>
        </authorList>
    </citation>
    <scope>NUCLEOTIDE SEQUENCE</scope>
    <source>
        <strain evidence="1">CCC 602</strain>
    </source>
</reference>
<sequence>MSSLLTSSATSVDIDSPNALVIGISGCSSSGKTTLARLLRDIFPNTFILHQDDFYKPEQELPSKEGLLDWDCAGAIDVPAMADALSYIRRHAAFPPTLHSKEDQNSVGTCPVPDALIDALRAKVRQVLPAAHPLKSKTLRLCILDGFLLYAPSMAAIQPHLDLKLFIRTSHARARARREARDGYVTVEGFWKDPPGYVDKIVWPNYVEGHAWMFEGGNVEGSYDEEVLRRERIEVMKRVDGDLDCDMEMVLEWMVDMAIEEVKRYE</sequence>
<dbReference type="Proteomes" id="UP000748025">
    <property type="component" value="Unassembled WGS sequence"/>
</dbReference>
<keyword evidence="2" id="KW-1185">Reference proteome</keyword>
<dbReference type="EMBL" id="SRPW01001010">
    <property type="protein sequence ID" value="KAG6009090.1"/>
    <property type="molecule type" value="Genomic_DNA"/>
</dbReference>
<dbReference type="Gene3D" id="3.40.50.300">
    <property type="entry name" value="P-loop containing nucleotide triphosphate hydrolases"/>
    <property type="match status" value="1"/>
</dbReference>